<dbReference type="Pfam" id="PF18721">
    <property type="entry name" value="CxC6"/>
    <property type="match status" value="1"/>
</dbReference>
<proteinExistence type="predicted"/>
<dbReference type="InterPro" id="IPR040898">
    <property type="entry name" value="CxC6"/>
</dbReference>
<protein>
    <submittedName>
        <fullName evidence="3">Uncharacterized protein</fullName>
    </submittedName>
</protein>
<reference evidence="3" key="1">
    <citation type="submission" date="2023-03" db="EMBL/GenBank/DDBJ databases">
        <title>Massive genome expansion in bonnet fungi (Mycena s.s.) driven by repeated elements and novel gene families across ecological guilds.</title>
        <authorList>
            <consortium name="Lawrence Berkeley National Laboratory"/>
            <person name="Harder C.B."/>
            <person name="Miyauchi S."/>
            <person name="Viragh M."/>
            <person name="Kuo A."/>
            <person name="Thoen E."/>
            <person name="Andreopoulos B."/>
            <person name="Lu D."/>
            <person name="Skrede I."/>
            <person name="Drula E."/>
            <person name="Henrissat B."/>
            <person name="Morin E."/>
            <person name="Kohler A."/>
            <person name="Barry K."/>
            <person name="LaButti K."/>
            <person name="Morin E."/>
            <person name="Salamov A."/>
            <person name="Lipzen A."/>
            <person name="Mereny Z."/>
            <person name="Hegedus B."/>
            <person name="Baldrian P."/>
            <person name="Stursova M."/>
            <person name="Weitz H."/>
            <person name="Taylor A."/>
            <person name="Grigoriev I.V."/>
            <person name="Nagy L.G."/>
            <person name="Martin F."/>
            <person name="Kauserud H."/>
        </authorList>
    </citation>
    <scope>NUCLEOTIDE SEQUENCE</scope>
    <source>
        <strain evidence="3">CBHHK067</strain>
    </source>
</reference>
<evidence type="ECO:0000313" key="3">
    <source>
        <dbReference type="EMBL" id="KAJ7683675.1"/>
    </source>
</evidence>
<evidence type="ECO:0000259" key="2">
    <source>
        <dbReference type="Pfam" id="PF18721"/>
    </source>
</evidence>
<name>A0AAD7D8P2_MYCRO</name>
<dbReference type="EMBL" id="JARKIE010000106">
    <property type="protein sequence ID" value="KAJ7683675.1"/>
    <property type="molecule type" value="Genomic_DNA"/>
</dbReference>
<sequence>MLGLIPTTSQHHLQFLLSRFLAKFSAHLAYPASSEKTQTIWLLDKSCHWVQADLLIAHFASCRADYYPDRVTYNTPDNRRRQRLEISAKYIRVLKHGVWAHRQIAIFQEGALNRFHTGWSNFADWLNDSTGSQRKLTNHQAQCLFIEHFSRRLLVFHGKGTDFSCDAHPSTSVLSAVVRAAVGVNGGVIEAAMMHECVDYTHLKRYRSDLVREGVVLGAALDVAGMPAASNGDGNVAPVLPADPALAQLPVPQQQEAPAEGIPRGYVRLAVMDGKTIKHRKFALDICEAPLVNYKNGRFCEAHLNLRNVCGIVSCGRPVLQPGALTCDTQSHIDWQHQYENRFSRMSFPGVQRIIRRQQEHADGNTATGPSLRVELSALGDTPGDEVVHTFKAKTTYCLQIVQWACGFPIGWGKCYRFIAYDDACSLLRHIVTQDPSSPWLSTTKFIVDAWHCIGHCATDILCQLWCNPAPVNGSQPDLILVEEDANGTRHQTRAFNTETAEQLNSWLNGFESQLRQMSDINYDFFIQLQNKDLGLSDEFWAEATGD</sequence>
<evidence type="ECO:0000259" key="1">
    <source>
        <dbReference type="Pfam" id="PF18718"/>
    </source>
</evidence>
<comment type="caution">
    <text evidence="3">The sequence shown here is derived from an EMBL/GenBank/DDBJ whole genome shotgun (WGS) entry which is preliminary data.</text>
</comment>
<feature type="domain" description="CxC5 like cysteine cluster associated with KDZ" evidence="1">
    <location>
        <begin position="33"/>
        <end position="129"/>
    </location>
</feature>
<dbReference type="Pfam" id="PF18718">
    <property type="entry name" value="CxC5"/>
    <property type="match status" value="1"/>
</dbReference>
<feature type="domain" description="CxC6 like cysteine cluster associated with KDZ" evidence="2">
    <location>
        <begin position="271"/>
        <end position="337"/>
    </location>
</feature>
<dbReference type="InterPro" id="IPR041539">
    <property type="entry name" value="CxC5"/>
</dbReference>
<dbReference type="AlphaFoldDB" id="A0AAD7D8P2"/>
<dbReference type="Proteomes" id="UP001221757">
    <property type="component" value="Unassembled WGS sequence"/>
</dbReference>
<evidence type="ECO:0000313" key="4">
    <source>
        <dbReference type="Proteomes" id="UP001221757"/>
    </source>
</evidence>
<keyword evidence="4" id="KW-1185">Reference proteome</keyword>
<organism evidence="3 4">
    <name type="scientific">Mycena rosella</name>
    <name type="common">Pink bonnet</name>
    <name type="synonym">Agaricus rosellus</name>
    <dbReference type="NCBI Taxonomy" id="1033263"/>
    <lineage>
        <taxon>Eukaryota</taxon>
        <taxon>Fungi</taxon>
        <taxon>Dikarya</taxon>
        <taxon>Basidiomycota</taxon>
        <taxon>Agaricomycotina</taxon>
        <taxon>Agaricomycetes</taxon>
        <taxon>Agaricomycetidae</taxon>
        <taxon>Agaricales</taxon>
        <taxon>Marasmiineae</taxon>
        <taxon>Mycenaceae</taxon>
        <taxon>Mycena</taxon>
    </lineage>
</organism>
<gene>
    <name evidence="3" type="ORF">B0H17DRAFT_1160849</name>
</gene>
<accession>A0AAD7D8P2</accession>